<evidence type="ECO:0000313" key="2">
    <source>
        <dbReference type="Proteomes" id="UP000032142"/>
    </source>
</evidence>
<sequence>MRIRIRPYLGYGIDLRFHVRPCLGHSIGILLCMVIPSAPSIPSGSTGSPRIYQRNDEYRQAISGIKVRHRHVHTIDWINWV</sequence>
<reference evidence="2" key="1">
    <citation type="submission" date="2014-09" db="EMBL/GenBank/DDBJ databases">
        <authorList>
            <person name="Mudge J."/>
            <person name="Ramaraj T."/>
            <person name="Lindquist I.E."/>
            <person name="Bharti A.K."/>
            <person name="Sundararajan A."/>
            <person name="Cameron C.T."/>
            <person name="Woodward J.E."/>
            <person name="May G.D."/>
            <person name="Brubaker C."/>
            <person name="Broadhvest J."/>
            <person name="Wilkins T.A."/>
        </authorList>
    </citation>
    <scope>NUCLEOTIDE SEQUENCE</scope>
    <source>
        <strain evidence="2">cv. AKA8401</strain>
    </source>
</reference>
<protein>
    <submittedName>
        <fullName evidence="1">Dynamin-like protein ARC5</fullName>
    </submittedName>
</protein>
<evidence type="ECO:0000313" key="1">
    <source>
        <dbReference type="EMBL" id="KHG23170.1"/>
    </source>
</evidence>
<proteinExistence type="predicted"/>
<organism evidence="1 2">
    <name type="scientific">Gossypium arboreum</name>
    <name type="common">Tree cotton</name>
    <name type="synonym">Gossypium nanking</name>
    <dbReference type="NCBI Taxonomy" id="29729"/>
    <lineage>
        <taxon>Eukaryota</taxon>
        <taxon>Viridiplantae</taxon>
        <taxon>Streptophyta</taxon>
        <taxon>Embryophyta</taxon>
        <taxon>Tracheophyta</taxon>
        <taxon>Spermatophyta</taxon>
        <taxon>Magnoliopsida</taxon>
        <taxon>eudicotyledons</taxon>
        <taxon>Gunneridae</taxon>
        <taxon>Pentapetalae</taxon>
        <taxon>rosids</taxon>
        <taxon>malvids</taxon>
        <taxon>Malvales</taxon>
        <taxon>Malvaceae</taxon>
        <taxon>Malvoideae</taxon>
        <taxon>Gossypium</taxon>
    </lineage>
</organism>
<accession>A0A0B0PE04</accession>
<dbReference type="Proteomes" id="UP000032142">
    <property type="component" value="Unassembled WGS sequence"/>
</dbReference>
<keyword evidence="2" id="KW-1185">Reference proteome</keyword>
<dbReference type="AlphaFoldDB" id="A0A0B0PE04"/>
<name>A0A0B0PE04_GOSAR</name>
<gene>
    <name evidence="1" type="ORF">F383_02679</name>
</gene>
<dbReference type="EMBL" id="KN424059">
    <property type="protein sequence ID" value="KHG23170.1"/>
    <property type="molecule type" value="Genomic_DNA"/>
</dbReference>